<dbReference type="PANTHER" id="PTHR45733">
    <property type="entry name" value="FORMIN-J"/>
    <property type="match status" value="1"/>
</dbReference>
<gene>
    <name evidence="3" type="ORF">SAZU_6545</name>
</gene>
<feature type="transmembrane region" description="Helical" evidence="2">
    <location>
        <begin position="788"/>
        <end position="813"/>
    </location>
</feature>
<keyword evidence="2" id="KW-0812">Transmembrane</keyword>
<feature type="compositionally biased region" description="Basic and acidic residues" evidence="1">
    <location>
        <begin position="1236"/>
        <end position="1248"/>
    </location>
</feature>
<accession>A0A0K8PUW5</accession>
<feature type="region of interest" description="Disordered" evidence="1">
    <location>
        <begin position="1"/>
        <end position="488"/>
    </location>
</feature>
<feature type="compositionally biased region" description="Basic and acidic residues" evidence="1">
    <location>
        <begin position="269"/>
        <end position="307"/>
    </location>
</feature>
<feature type="compositionally biased region" description="Low complexity" evidence="1">
    <location>
        <begin position="181"/>
        <end position="190"/>
    </location>
</feature>
<feature type="compositionally biased region" description="Basic and acidic residues" evidence="1">
    <location>
        <begin position="1293"/>
        <end position="1319"/>
    </location>
</feature>
<feature type="region of interest" description="Disordered" evidence="1">
    <location>
        <begin position="1284"/>
        <end position="1319"/>
    </location>
</feature>
<feature type="region of interest" description="Disordered" evidence="1">
    <location>
        <begin position="1236"/>
        <end position="1257"/>
    </location>
</feature>
<feature type="compositionally biased region" description="Pro residues" evidence="1">
    <location>
        <begin position="222"/>
        <end position="231"/>
    </location>
</feature>
<keyword evidence="2" id="KW-0472">Membrane</keyword>
<dbReference type="InterPro" id="IPR051144">
    <property type="entry name" value="Formin_homology_domain"/>
</dbReference>
<dbReference type="Proteomes" id="UP000053859">
    <property type="component" value="Unassembled WGS sequence"/>
</dbReference>
<evidence type="ECO:0000313" key="4">
    <source>
        <dbReference type="Proteomes" id="UP000053859"/>
    </source>
</evidence>
<feature type="compositionally biased region" description="Gly residues" evidence="1">
    <location>
        <begin position="324"/>
        <end position="334"/>
    </location>
</feature>
<dbReference type="PATRIC" id="fig|146537.3.peg.6871"/>
<feature type="compositionally biased region" description="Basic and acidic residues" evidence="1">
    <location>
        <begin position="370"/>
        <end position="395"/>
    </location>
</feature>
<feature type="compositionally biased region" description="Pro residues" evidence="1">
    <location>
        <begin position="873"/>
        <end position="889"/>
    </location>
</feature>
<protein>
    <recommendedName>
        <fullName evidence="5">HNH nuclease domain-containing protein</fullName>
    </recommendedName>
</protein>
<feature type="compositionally biased region" description="Basic and acidic residues" evidence="1">
    <location>
        <begin position="150"/>
        <end position="161"/>
    </location>
</feature>
<feature type="transmembrane region" description="Helical" evidence="2">
    <location>
        <begin position="722"/>
        <end position="740"/>
    </location>
</feature>
<feature type="region of interest" description="Disordered" evidence="1">
    <location>
        <begin position="866"/>
        <end position="1062"/>
    </location>
</feature>
<dbReference type="CDD" id="cd00085">
    <property type="entry name" value="HNHc"/>
    <property type="match status" value="1"/>
</dbReference>
<proteinExistence type="predicted"/>
<evidence type="ECO:0000256" key="2">
    <source>
        <dbReference type="SAM" id="Phobius"/>
    </source>
</evidence>
<sequence length="1413" mass="151274">PKPEREAPKAKSQVPQESGPAAAPRGPVGGSEKGPGPTTAAGPGAAPSAGQAAVSPAAERTEGPGQPAGAAAPQPEASLEKDGGGCAPPEPAAEKDDGGGSCGGGGEAAPEEKEQEPPDVSGQDPKAAVQTVSKLAPDQAAAAMPGVDQAADKKIGEEQQRLDAAPPTRERPSGAPQTRSAPPEAAPAAAQITGKVEKIGPKDQGDKQKAKGSEKAQGATPSAPPPPPPAVPTEGLSPEEAQSVEAAADAVPTRDPALENKTVGPAPKIRLEGASDPTRTDDQQKALKEKQSDIQATGREDAAKPMGEDQIFPNAPQEQLTGKASGGAVRGKGGALKAMSPPKAGVGKVAQEEKGGDIRGAAGQAQGDLAAKEQEQRQGEQQAKQEKQAAIDREVAQNTDKQTAERGKVARETQAQREQWRAEQDKQVEDADKKSEEEHTTKNKEIVKARDDKDKEIADRKDKDNEAIDKERENAEKEAEKKKEEEKPDGGFLGWVADKVGDFFKGLLEAVTKVFEAARAAVNGIIDKFKEWANAAIDFVRDLAITAINALADALIAIGDVLLAAFPELRDKFRKAIEGMRDAAIAKVNELADGLKKAVNALLDALAAGLNALLTVLEAGLKAVIKVYQTVIEGAIKFAQAAIEALGKFAALVADIAPDPGGWISKAGSSAKTGITDHLWGAIKVAVKQWFDTKVEGILGLGKAVINVLVKGCVSIKQIGKMAWDAIIASLPMMIASLVIEKVVSMIVPAAGAILTIVQGLMAAWQSISSILSAFSKFWAYLKAVKAGPAACLFAEAVAAGVVALLDFIANFLMIRLSSATKGVGKRLQVMAQKITDGLKRTGKGAKQAAGDAVNNARGALRNANQKVAEPGAAPPRPKSAPSPGPKAPVKPKDHATPKSPAKPDPTPAKPKDGAQGPGKDRTPDRDQGPGKDRTPDRDGGPSRDRTPEPASKKKREIEGPKPAKPKKPKSPTGKALAKAKSAVKSALKKVGNAAKTLGNKLKKSKLGKSLKNSAAKLRDQFKKKKDRLRDDKRRQQEQKRQQQDQRRKDEKSKESKEARLRQIVARMRPKVHSMLARNVRPTVFKGALAGLRTWYRLSALDALGTSPVTIKAALNPTETVDEGDRAKVVLEVVGSDPERKRRLEEALNVSGLDDWLLVAEGLDKKALDKLLKELNEAAEKNEDNDTLQIIRKAEAHVQNSLLNWVRPWKSRVRAKPGEREEQKWKDREEAEALREVSRVSAIQDKKPRPQNPDLEERQITLQWDPSMDRVEFARKALALKRAGAKGKLARTPTDKTTRKKKSNGEKYTESEADRISHQTTKFKEAVLSRARKENRRTTKFKTTDTEIEDMLDSMQVDHVIDLQAGGMDTFKNLRLLDPVTNNRMGQQVKNSPHLNKSKAPYGTLYTVRIFWD</sequence>
<feature type="compositionally biased region" description="Basic and acidic residues" evidence="1">
    <location>
        <begin position="919"/>
        <end position="962"/>
    </location>
</feature>
<dbReference type="InterPro" id="IPR003615">
    <property type="entry name" value="HNH_nuc"/>
</dbReference>
<evidence type="ECO:0008006" key="5">
    <source>
        <dbReference type="Google" id="ProtNLM"/>
    </source>
</evidence>
<reference evidence="3" key="1">
    <citation type="journal article" date="2015" name="Genome Announc.">
        <title>Draft Genome Sequence of Thiostrepton-Producing Streptomyces azureus ATCC 14921.</title>
        <authorList>
            <person name="Sakihara K."/>
            <person name="Maeda J."/>
            <person name="Tashiro K."/>
            <person name="Fujino Y."/>
            <person name="Kuhara S."/>
            <person name="Ohshima T."/>
            <person name="Ogata S."/>
            <person name="Doi K."/>
        </authorList>
    </citation>
    <scope>NUCLEOTIDE SEQUENCE [LARGE SCALE GENOMIC DNA]</scope>
    <source>
        <strain evidence="3">ATCC14921</strain>
    </source>
</reference>
<name>A0A0K8PUW5_STRAJ</name>
<organism evidence="3 4">
    <name type="scientific">Streptomyces azureus</name>
    <dbReference type="NCBI Taxonomy" id="146537"/>
    <lineage>
        <taxon>Bacteria</taxon>
        <taxon>Bacillati</taxon>
        <taxon>Actinomycetota</taxon>
        <taxon>Actinomycetes</taxon>
        <taxon>Kitasatosporales</taxon>
        <taxon>Streptomycetaceae</taxon>
        <taxon>Streptomyces</taxon>
    </lineage>
</organism>
<evidence type="ECO:0000313" key="3">
    <source>
        <dbReference type="EMBL" id="GAP51672.1"/>
    </source>
</evidence>
<feature type="compositionally biased region" description="Low complexity" evidence="1">
    <location>
        <begin position="34"/>
        <end position="77"/>
    </location>
</feature>
<feature type="compositionally biased region" description="Basic and acidic residues" evidence="1">
    <location>
        <begin position="402"/>
        <end position="488"/>
    </location>
</feature>
<feature type="non-terminal residue" evidence="3">
    <location>
        <position position="1"/>
    </location>
</feature>
<keyword evidence="2" id="KW-1133">Transmembrane helix</keyword>
<feature type="compositionally biased region" description="Basic and acidic residues" evidence="1">
    <location>
        <begin position="195"/>
        <end position="214"/>
    </location>
</feature>
<feature type="transmembrane region" description="Helical" evidence="2">
    <location>
        <begin position="747"/>
        <end position="768"/>
    </location>
</feature>
<keyword evidence="4" id="KW-1185">Reference proteome</keyword>
<feature type="compositionally biased region" description="Low complexity" evidence="1">
    <location>
        <begin position="971"/>
        <end position="991"/>
    </location>
</feature>
<feature type="compositionally biased region" description="Basic and acidic residues" evidence="1">
    <location>
        <begin position="1028"/>
        <end position="1061"/>
    </location>
</feature>
<evidence type="ECO:0000256" key="1">
    <source>
        <dbReference type="SAM" id="MobiDB-lite"/>
    </source>
</evidence>
<dbReference type="EMBL" id="DF968382">
    <property type="protein sequence ID" value="GAP51672.1"/>
    <property type="molecule type" value="Genomic_DNA"/>
</dbReference>